<organism evidence="1 2">
    <name type="scientific">Cloacibacillus evryensis</name>
    <dbReference type="NCBI Taxonomy" id="508460"/>
    <lineage>
        <taxon>Bacteria</taxon>
        <taxon>Thermotogati</taxon>
        <taxon>Synergistota</taxon>
        <taxon>Synergistia</taxon>
        <taxon>Synergistales</taxon>
        <taxon>Synergistaceae</taxon>
        <taxon>Cloacibacillus</taxon>
    </lineage>
</organism>
<dbReference type="EMBL" id="JANFYT010000016">
    <property type="protein sequence ID" value="MCQ4814544.1"/>
    <property type="molecule type" value="Genomic_DNA"/>
</dbReference>
<dbReference type="AlphaFoldDB" id="A0AAW5K949"/>
<evidence type="ECO:0000313" key="2">
    <source>
        <dbReference type="Proteomes" id="UP001205919"/>
    </source>
</evidence>
<name>A0AAW5K949_9BACT</name>
<evidence type="ECO:0000313" key="1">
    <source>
        <dbReference type="EMBL" id="MCQ4814544.1"/>
    </source>
</evidence>
<protein>
    <submittedName>
        <fullName evidence="1">Uncharacterized protein</fullName>
    </submittedName>
</protein>
<dbReference type="Proteomes" id="UP001205919">
    <property type="component" value="Unassembled WGS sequence"/>
</dbReference>
<comment type="caution">
    <text evidence="1">The sequence shown here is derived from an EMBL/GenBank/DDBJ whole genome shotgun (WGS) entry which is preliminary data.</text>
</comment>
<sequence length="54" mass="5892">MYMHIIMLLAKYPALNLMSAPPSSNMGNIVVMIRAIVNPVLHAAQDSGIYFLCG</sequence>
<proteinExistence type="predicted"/>
<gene>
    <name evidence="1" type="ORF">NE630_08905</name>
</gene>
<accession>A0AAW5K949</accession>
<keyword evidence="2" id="KW-1185">Reference proteome</keyword>
<reference evidence="1 2" key="1">
    <citation type="submission" date="2022-06" db="EMBL/GenBank/DDBJ databases">
        <title>Isolation of gut microbiota from human fecal samples.</title>
        <authorList>
            <person name="Pamer E.G."/>
            <person name="Barat B."/>
            <person name="Waligurski E."/>
            <person name="Medina S."/>
            <person name="Paddock L."/>
            <person name="Mostad J."/>
        </authorList>
    </citation>
    <scope>NUCLEOTIDE SEQUENCE [LARGE SCALE GENOMIC DNA]</scope>
    <source>
        <strain evidence="1 2">DFI.9.90</strain>
    </source>
</reference>